<name>A0A939F3L6_9BACT</name>
<feature type="domain" description="Peptidase S24/S26A/S26B/S26C" evidence="4">
    <location>
        <begin position="150"/>
        <end position="228"/>
    </location>
</feature>
<keyword evidence="3" id="KW-0804">Transcription</keyword>
<dbReference type="PANTHER" id="PTHR40661">
    <property type="match status" value="1"/>
</dbReference>
<dbReference type="CDD" id="cd06529">
    <property type="entry name" value="S24_LexA-like"/>
    <property type="match status" value="1"/>
</dbReference>
<protein>
    <recommendedName>
        <fullName evidence="4">Peptidase S24/S26A/S26B/S26C domain-containing protein</fullName>
    </recommendedName>
</protein>
<comment type="caution">
    <text evidence="5">The sequence shown here is derived from an EMBL/GenBank/DDBJ whole genome shotgun (WGS) entry which is preliminary data.</text>
</comment>
<dbReference type="InterPro" id="IPR015927">
    <property type="entry name" value="Peptidase_S24_S26A/B/C"/>
</dbReference>
<dbReference type="PANTHER" id="PTHR40661:SF3">
    <property type="entry name" value="FELS-1 PROPHAGE TRANSCRIPTIONAL REGULATOR"/>
    <property type="match status" value="1"/>
</dbReference>
<dbReference type="RefSeq" id="WP_206986686.1">
    <property type="nucleotide sequence ID" value="NZ_JAFLQZ010000023.1"/>
</dbReference>
<organism evidence="5 6">
    <name type="scientific">Hymenobacter telluris</name>
    <dbReference type="NCBI Taxonomy" id="2816474"/>
    <lineage>
        <taxon>Bacteria</taxon>
        <taxon>Pseudomonadati</taxon>
        <taxon>Bacteroidota</taxon>
        <taxon>Cytophagia</taxon>
        <taxon>Cytophagales</taxon>
        <taxon>Hymenobacteraceae</taxon>
        <taxon>Hymenobacter</taxon>
    </lineage>
</organism>
<evidence type="ECO:0000256" key="2">
    <source>
        <dbReference type="ARBA" id="ARBA00023125"/>
    </source>
</evidence>
<dbReference type="EMBL" id="JAFLQZ010000023">
    <property type="protein sequence ID" value="MBO0360773.1"/>
    <property type="molecule type" value="Genomic_DNA"/>
</dbReference>
<keyword evidence="1" id="KW-0805">Transcription regulation</keyword>
<accession>A0A939F3L6</accession>
<dbReference type="Pfam" id="PF00717">
    <property type="entry name" value="Peptidase_S24"/>
    <property type="match status" value="1"/>
</dbReference>
<evidence type="ECO:0000256" key="1">
    <source>
        <dbReference type="ARBA" id="ARBA00023015"/>
    </source>
</evidence>
<dbReference type="SUPFAM" id="SSF51306">
    <property type="entry name" value="LexA/Signal peptidase"/>
    <property type="match status" value="1"/>
</dbReference>
<evidence type="ECO:0000259" key="4">
    <source>
        <dbReference type="Pfam" id="PF00717"/>
    </source>
</evidence>
<dbReference type="AlphaFoldDB" id="A0A939F3L6"/>
<reference evidence="5" key="1">
    <citation type="submission" date="2021-03" db="EMBL/GenBank/DDBJ databases">
        <authorList>
            <person name="Kim M.K."/>
        </authorList>
    </citation>
    <scope>NUCLEOTIDE SEQUENCE</scope>
    <source>
        <strain evidence="5">BT186</strain>
    </source>
</reference>
<keyword evidence="6" id="KW-1185">Reference proteome</keyword>
<evidence type="ECO:0000313" key="5">
    <source>
        <dbReference type="EMBL" id="MBO0360773.1"/>
    </source>
</evidence>
<sequence>MELHERFAAFLADKAITVNQLAKELDYDRPEKLYSILRQRNKPSYETLLTLLTRYPELSAEWLIRGQGPMYTTPITTDTAVTVETTTHLPLRTDNGRTLVVTTDTTGKENMSLVPIPAQAGYSRQFSDPSFVEDLVKFTIPGFPIQGGRAFEVESDSMMPIIRHKDMVLCSYVDKWTSLAPGYPYVVVLENMIMVKRINAPILHANDTVELHSDNSHYQVHRVRAEDIKEIWLVRGILTSQIPANNREVQDRLIEMVGFMTNNTEHLQMMTMEMLRMIRETQSVAKGK</sequence>
<keyword evidence="2" id="KW-0238">DNA-binding</keyword>
<dbReference type="GO" id="GO:0003677">
    <property type="term" value="F:DNA binding"/>
    <property type="evidence" value="ECO:0007669"/>
    <property type="project" value="UniProtKB-KW"/>
</dbReference>
<dbReference type="InterPro" id="IPR039418">
    <property type="entry name" value="LexA-like"/>
</dbReference>
<dbReference type="InterPro" id="IPR036286">
    <property type="entry name" value="LexA/Signal_pep-like_sf"/>
</dbReference>
<gene>
    <name evidence="5" type="ORF">J0X19_22625</name>
</gene>
<proteinExistence type="predicted"/>
<evidence type="ECO:0000313" key="6">
    <source>
        <dbReference type="Proteomes" id="UP000664144"/>
    </source>
</evidence>
<dbReference type="Gene3D" id="2.10.109.10">
    <property type="entry name" value="Umud Fragment, subunit A"/>
    <property type="match status" value="1"/>
</dbReference>
<dbReference type="Proteomes" id="UP000664144">
    <property type="component" value="Unassembled WGS sequence"/>
</dbReference>
<evidence type="ECO:0000256" key="3">
    <source>
        <dbReference type="ARBA" id="ARBA00023163"/>
    </source>
</evidence>